<dbReference type="Gene3D" id="1.10.510.10">
    <property type="entry name" value="Transferase(Phosphotransferase) domain 1"/>
    <property type="match status" value="1"/>
</dbReference>
<evidence type="ECO:0000256" key="4">
    <source>
        <dbReference type="ARBA" id="ARBA00022989"/>
    </source>
</evidence>
<dbReference type="PRINTS" id="PR00109">
    <property type="entry name" value="TYRKINASE"/>
</dbReference>
<evidence type="ECO:0000313" key="14">
    <source>
        <dbReference type="EMBL" id="CAG9828808.1"/>
    </source>
</evidence>
<dbReference type="InterPro" id="IPR008266">
    <property type="entry name" value="Tyr_kinase_AS"/>
</dbReference>
<dbReference type="GO" id="GO:0005524">
    <property type="term" value="F:ATP binding"/>
    <property type="evidence" value="ECO:0007669"/>
    <property type="project" value="UniProtKB-KW"/>
</dbReference>
<comment type="subcellular location">
    <subcellularLocation>
        <location evidence="1">Cell membrane</location>
        <topology evidence="1">Single-pass membrane protein</topology>
    </subcellularLocation>
</comment>
<keyword evidence="9" id="KW-0067">ATP-binding</keyword>
<accession>A0A9N9ST06</accession>
<keyword evidence="4 12" id="KW-1133">Transmembrane helix</keyword>
<dbReference type="Pfam" id="PF07714">
    <property type="entry name" value="PK_Tyr_Ser-Thr"/>
    <property type="match status" value="1"/>
</dbReference>
<dbReference type="InterPro" id="IPR011009">
    <property type="entry name" value="Kinase-like_dom_sf"/>
</dbReference>
<keyword evidence="7" id="KW-0325">Glycoprotein</keyword>
<evidence type="ECO:0000256" key="2">
    <source>
        <dbReference type="ARBA" id="ARBA00022692"/>
    </source>
</evidence>
<dbReference type="Gene3D" id="3.30.200.20">
    <property type="entry name" value="Phosphorylase Kinase, domain 1"/>
    <property type="match status" value="1"/>
</dbReference>
<organism evidence="14 15">
    <name type="scientific">Diabrotica balteata</name>
    <name type="common">Banded cucumber beetle</name>
    <dbReference type="NCBI Taxonomy" id="107213"/>
    <lineage>
        <taxon>Eukaryota</taxon>
        <taxon>Metazoa</taxon>
        <taxon>Ecdysozoa</taxon>
        <taxon>Arthropoda</taxon>
        <taxon>Hexapoda</taxon>
        <taxon>Insecta</taxon>
        <taxon>Pterygota</taxon>
        <taxon>Neoptera</taxon>
        <taxon>Endopterygota</taxon>
        <taxon>Coleoptera</taxon>
        <taxon>Polyphaga</taxon>
        <taxon>Cucujiformia</taxon>
        <taxon>Chrysomeloidea</taxon>
        <taxon>Chrysomelidae</taxon>
        <taxon>Galerucinae</taxon>
        <taxon>Diabroticina</taxon>
        <taxon>Diabroticites</taxon>
        <taxon>Diabrotica</taxon>
    </lineage>
</organism>
<keyword evidence="3" id="KW-0732">Signal</keyword>
<dbReference type="GO" id="GO:0004672">
    <property type="term" value="F:protein kinase activity"/>
    <property type="evidence" value="ECO:0007669"/>
    <property type="project" value="InterPro"/>
</dbReference>
<keyword evidence="6" id="KW-0675">Receptor</keyword>
<keyword evidence="10" id="KW-0479">Metal-binding</keyword>
<evidence type="ECO:0000256" key="8">
    <source>
        <dbReference type="PIRSR" id="PIRSR000615-1"/>
    </source>
</evidence>
<feature type="transmembrane region" description="Helical" evidence="12">
    <location>
        <begin position="59"/>
        <end position="82"/>
    </location>
</feature>
<feature type="transmembrane region" description="Helical" evidence="12">
    <location>
        <begin position="94"/>
        <end position="115"/>
    </location>
</feature>
<dbReference type="EMBL" id="OU898285">
    <property type="protein sequence ID" value="CAG9828808.1"/>
    <property type="molecule type" value="Genomic_DNA"/>
</dbReference>
<evidence type="ECO:0000256" key="11">
    <source>
        <dbReference type="SAM" id="MobiDB-lite"/>
    </source>
</evidence>
<evidence type="ECO:0000256" key="7">
    <source>
        <dbReference type="ARBA" id="ARBA00023180"/>
    </source>
</evidence>
<dbReference type="Proteomes" id="UP001153709">
    <property type="component" value="Chromosome 10"/>
</dbReference>
<dbReference type="PANTHER" id="PTHR24416:SF349">
    <property type="entry name" value="TYROSINE-PROTEIN KINASE RYK"/>
    <property type="match status" value="1"/>
</dbReference>
<dbReference type="GO" id="GO:0010976">
    <property type="term" value="P:positive regulation of neuron projection development"/>
    <property type="evidence" value="ECO:0007669"/>
    <property type="project" value="TreeGrafter"/>
</dbReference>
<feature type="region of interest" description="Disordered" evidence="11">
    <location>
        <begin position="1"/>
        <end position="28"/>
    </location>
</feature>
<evidence type="ECO:0000256" key="6">
    <source>
        <dbReference type="ARBA" id="ARBA00023170"/>
    </source>
</evidence>
<dbReference type="InterPro" id="IPR000719">
    <property type="entry name" value="Prot_kinase_dom"/>
</dbReference>
<feature type="binding site" evidence="10">
    <location>
        <position position="295"/>
    </location>
    <ligand>
        <name>Mg(2+)</name>
        <dbReference type="ChEBI" id="CHEBI:18420"/>
    </ligand>
</feature>
<feature type="domain" description="Protein kinase" evidence="13">
    <location>
        <begin position="151"/>
        <end position="425"/>
    </location>
</feature>
<evidence type="ECO:0000256" key="5">
    <source>
        <dbReference type="ARBA" id="ARBA00023136"/>
    </source>
</evidence>
<dbReference type="GO" id="GO:0046872">
    <property type="term" value="F:metal ion binding"/>
    <property type="evidence" value="ECO:0007669"/>
    <property type="project" value="UniProtKB-KW"/>
</dbReference>
<feature type="binding site" evidence="10">
    <location>
        <position position="282"/>
    </location>
    <ligand>
        <name>Mg(2+)</name>
        <dbReference type="ChEBI" id="CHEBI:18420"/>
    </ligand>
</feature>
<keyword evidence="5 12" id="KW-0472">Membrane</keyword>
<protein>
    <recommendedName>
        <fullName evidence="13">Protein kinase domain-containing protein</fullName>
    </recommendedName>
</protein>
<dbReference type="AlphaFoldDB" id="A0A9N9ST06"/>
<dbReference type="GO" id="GO:0007169">
    <property type="term" value="P:cell surface receptor protein tyrosine kinase signaling pathway"/>
    <property type="evidence" value="ECO:0007669"/>
    <property type="project" value="TreeGrafter"/>
</dbReference>
<dbReference type="GO" id="GO:0051897">
    <property type="term" value="P:positive regulation of phosphatidylinositol 3-kinase/protein kinase B signal transduction"/>
    <property type="evidence" value="ECO:0007669"/>
    <property type="project" value="TreeGrafter"/>
</dbReference>
<dbReference type="GO" id="GO:0005886">
    <property type="term" value="C:plasma membrane"/>
    <property type="evidence" value="ECO:0007669"/>
    <property type="project" value="UniProtKB-SubCell"/>
</dbReference>
<evidence type="ECO:0000259" key="13">
    <source>
        <dbReference type="PROSITE" id="PS50011"/>
    </source>
</evidence>
<keyword evidence="10" id="KW-0460">Magnesium</keyword>
<feature type="binding site" evidence="9">
    <location>
        <position position="281"/>
    </location>
    <ligand>
        <name>ATP</name>
        <dbReference type="ChEBI" id="CHEBI:30616"/>
    </ligand>
</feature>
<evidence type="ECO:0000256" key="10">
    <source>
        <dbReference type="PIRSR" id="PIRSR000615-3"/>
    </source>
</evidence>
<evidence type="ECO:0000256" key="3">
    <source>
        <dbReference type="ARBA" id="ARBA00022729"/>
    </source>
</evidence>
<sequence length="432" mass="48873">MAKTKKKLSRTSLTKSRSSKKNKNSTSNVTVIQELHMGNSRNDSIRFEAGDLVPTTGSLYVAAACSLALITLSVIVVSAVCVKRKSRNQEPTSYCVAFALKSLKFLSSSPLVLIIHRPQRPGSGLSMSMLDPRQTDPTKRLRSLSVARDTLVLTRLVQEGIYGRIYQGTYGNHPVTIKSLNETASKRLVSSFLAEGSMFYGMEHKNVLTILCANLDDPKQPLLIYPYTNRGNLKKFLIKCRQKKGHIILSTQNLVDISIQILLGIMYLHGQHICYKDIATRNVVIDDKLQVKITDNSLSRDLFPNDYFCLQNQESKPVKWMALESLLYNQYTAASDVGAEFKPILLFLLQWSFGVLLWELTTMAQQPYPDVDPFELGVFIRNGMRLRQPHGCPDQLFALMTYCWAHHPAERPHVNQMLAFLQEFYTALCRFV</sequence>
<feature type="active site" description="Proton acceptor" evidence="8">
    <location>
        <position position="277"/>
    </location>
</feature>
<dbReference type="PROSITE" id="PS00109">
    <property type="entry name" value="PROTEIN_KINASE_TYR"/>
    <property type="match status" value="1"/>
</dbReference>
<evidence type="ECO:0000256" key="9">
    <source>
        <dbReference type="PIRSR" id="PIRSR000615-2"/>
    </source>
</evidence>
<keyword evidence="2 12" id="KW-0812">Transmembrane</keyword>
<dbReference type="InterPro" id="IPR001245">
    <property type="entry name" value="Ser-Thr/Tyr_kinase_cat_dom"/>
</dbReference>
<dbReference type="SUPFAM" id="SSF56112">
    <property type="entry name" value="Protein kinase-like (PK-like)"/>
    <property type="match status" value="1"/>
</dbReference>
<name>A0A9N9ST06_DIABA</name>
<keyword evidence="9" id="KW-0547">Nucleotide-binding</keyword>
<evidence type="ECO:0000313" key="15">
    <source>
        <dbReference type="Proteomes" id="UP001153709"/>
    </source>
</evidence>
<dbReference type="OrthoDB" id="535945at2759"/>
<keyword evidence="15" id="KW-1185">Reference proteome</keyword>
<dbReference type="InterPro" id="IPR050122">
    <property type="entry name" value="RTK"/>
</dbReference>
<dbReference type="PANTHER" id="PTHR24416">
    <property type="entry name" value="TYROSINE-PROTEIN KINASE RECEPTOR"/>
    <property type="match status" value="1"/>
</dbReference>
<evidence type="ECO:0000256" key="12">
    <source>
        <dbReference type="SAM" id="Phobius"/>
    </source>
</evidence>
<dbReference type="GO" id="GO:0043235">
    <property type="term" value="C:receptor complex"/>
    <property type="evidence" value="ECO:0007669"/>
    <property type="project" value="TreeGrafter"/>
</dbReference>
<evidence type="ECO:0000256" key="1">
    <source>
        <dbReference type="ARBA" id="ARBA00004162"/>
    </source>
</evidence>
<proteinExistence type="predicted"/>
<dbReference type="GO" id="GO:0007409">
    <property type="term" value="P:axonogenesis"/>
    <property type="evidence" value="ECO:0007669"/>
    <property type="project" value="TreeGrafter"/>
</dbReference>
<dbReference type="PROSITE" id="PS50011">
    <property type="entry name" value="PROTEIN_KINASE_DOM"/>
    <property type="match status" value="1"/>
</dbReference>
<gene>
    <name evidence="14" type="ORF">DIABBA_LOCUS2699</name>
</gene>
<reference evidence="14" key="1">
    <citation type="submission" date="2022-01" db="EMBL/GenBank/DDBJ databases">
        <authorList>
            <person name="King R."/>
        </authorList>
    </citation>
    <scope>NUCLEOTIDE SEQUENCE</scope>
</reference>